<dbReference type="Pfam" id="PF13625">
    <property type="entry name" value="Helicase_C_3"/>
    <property type="match status" value="1"/>
</dbReference>
<dbReference type="EMBL" id="CAEZXL010000153">
    <property type="protein sequence ID" value="CAB4691866.1"/>
    <property type="molecule type" value="Genomic_DNA"/>
</dbReference>
<feature type="domain" description="Helicase XPB/Ssl2 N-terminal" evidence="1">
    <location>
        <begin position="1"/>
        <end position="72"/>
    </location>
</feature>
<gene>
    <name evidence="2" type="ORF">UFOPK2373_00840</name>
</gene>
<dbReference type="InterPro" id="IPR032830">
    <property type="entry name" value="XPB/Ssl2_N"/>
</dbReference>
<sequence>MTEKSIRELLAKLSDAPLPQPVDYLIREAAQRFGRLVLTESTNRTLIRSNEPILLTQILNDTNLKTISITRVDETTLESRFELDIVYYQLRDSKYAAIRKDAKGKVISNWSAAGGADSIQSDTKSVLADISRWRDHDKRLGEAPQGGDIVRQLEMVIKNKGSIEVSVNINGQTRQFTLEPSGLANGRLRARDRKADCERVLPLTSITSVRIG</sequence>
<protein>
    <submittedName>
        <fullName evidence="2">Unannotated protein</fullName>
    </submittedName>
</protein>
<evidence type="ECO:0000259" key="1">
    <source>
        <dbReference type="Pfam" id="PF13625"/>
    </source>
</evidence>
<reference evidence="2" key="1">
    <citation type="submission" date="2020-05" db="EMBL/GenBank/DDBJ databases">
        <authorList>
            <person name="Chiriac C."/>
            <person name="Salcher M."/>
            <person name="Ghai R."/>
            <person name="Kavagutti S V."/>
        </authorList>
    </citation>
    <scope>NUCLEOTIDE SEQUENCE</scope>
</reference>
<organism evidence="2">
    <name type="scientific">freshwater metagenome</name>
    <dbReference type="NCBI Taxonomy" id="449393"/>
    <lineage>
        <taxon>unclassified sequences</taxon>
        <taxon>metagenomes</taxon>
        <taxon>ecological metagenomes</taxon>
    </lineage>
</organism>
<dbReference type="AlphaFoldDB" id="A0A6J6NZH0"/>
<evidence type="ECO:0000313" key="2">
    <source>
        <dbReference type="EMBL" id="CAB4691866.1"/>
    </source>
</evidence>
<accession>A0A6J6NZH0</accession>
<name>A0A6J6NZH0_9ZZZZ</name>
<proteinExistence type="predicted"/>